<protein>
    <submittedName>
        <fullName evidence="1">Uncharacterized protein</fullName>
    </submittedName>
</protein>
<organism evidence="1 2">
    <name type="scientific">Pisolithus microcarpus 441</name>
    <dbReference type="NCBI Taxonomy" id="765257"/>
    <lineage>
        <taxon>Eukaryota</taxon>
        <taxon>Fungi</taxon>
        <taxon>Dikarya</taxon>
        <taxon>Basidiomycota</taxon>
        <taxon>Agaricomycotina</taxon>
        <taxon>Agaricomycetes</taxon>
        <taxon>Agaricomycetidae</taxon>
        <taxon>Boletales</taxon>
        <taxon>Sclerodermatineae</taxon>
        <taxon>Pisolithaceae</taxon>
        <taxon>Pisolithus</taxon>
    </lineage>
</organism>
<proteinExistence type="predicted"/>
<reference evidence="1 2" key="1">
    <citation type="submission" date="2014-04" db="EMBL/GenBank/DDBJ databases">
        <authorList>
            <consortium name="DOE Joint Genome Institute"/>
            <person name="Kuo A."/>
            <person name="Kohler A."/>
            <person name="Costa M.D."/>
            <person name="Nagy L.G."/>
            <person name="Floudas D."/>
            <person name="Copeland A."/>
            <person name="Barry K.W."/>
            <person name="Cichocki N."/>
            <person name="Veneault-Fourrey C."/>
            <person name="LaButti K."/>
            <person name="Lindquist E.A."/>
            <person name="Lipzen A."/>
            <person name="Lundell T."/>
            <person name="Morin E."/>
            <person name="Murat C."/>
            <person name="Sun H."/>
            <person name="Tunlid A."/>
            <person name="Henrissat B."/>
            <person name="Grigoriev I.V."/>
            <person name="Hibbett D.S."/>
            <person name="Martin F."/>
            <person name="Nordberg H.P."/>
            <person name="Cantor M.N."/>
            <person name="Hua S.X."/>
        </authorList>
    </citation>
    <scope>NUCLEOTIDE SEQUENCE [LARGE SCALE GENOMIC DNA]</scope>
    <source>
        <strain evidence="1 2">441</strain>
    </source>
</reference>
<feature type="non-terminal residue" evidence="1">
    <location>
        <position position="1"/>
    </location>
</feature>
<dbReference type="AlphaFoldDB" id="A0A0C9ZU56"/>
<reference evidence="2" key="2">
    <citation type="submission" date="2015-01" db="EMBL/GenBank/DDBJ databases">
        <title>Evolutionary Origins and Diversification of the Mycorrhizal Mutualists.</title>
        <authorList>
            <consortium name="DOE Joint Genome Institute"/>
            <consortium name="Mycorrhizal Genomics Consortium"/>
            <person name="Kohler A."/>
            <person name="Kuo A."/>
            <person name="Nagy L.G."/>
            <person name="Floudas D."/>
            <person name="Copeland A."/>
            <person name="Barry K.W."/>
            <person name="Cichocki N."/>
            <person name="Veneault-Fourrey C."/>
            <person name="LaButti K."/>
            <person name="Lindquist E.A."/>
            <person name="Lipzen A."/>
            <person name="Lundell T."/>
            <person name="Morin E."/>
            <person name="Murat C."/>
            <person name="Riley R."/>
            <person name="Ohm R."/>
            <person name="Sun H."/>
            <person name="Tunlid A."/>
            <person name="Henrissat B."/>
            <person name="Grigoriev I.V."/>
            <person name="Hibbett D.S."/>
            <person name="Martin F."/>
        </authorList>
    </citation>
    <scope>NUCLEOTIDE SEQUENCE [LARGE SCALE GENOMIC DNA]</scope>
    <source>
        <strain evidence="2">441</strain>
    </source>
</reference>
<keyword evidence="2" id="KW-1185">Reference proteome</keyword>
<evidence type="ECO:0000313" key="1">
    <source>
        <dbReference type="EMBL" id="KIK25797.1"/>
    </source>
</evidence>
<sequence>LKLAYLTSTFPQHNPTYPPLCLPLLRTQPCHCKLWQLQMLILIVLSSPCHYMAPNHLQNSSRVTALKSKPSWTTMSDSAHSIMLPLTRRWSPQSSNTAILVSEKSSKECLTFIPQTGPG</sequence>
<dbReference type="Proteomes" id="UP000054018">
    <property type="component" value="Unassembled WGS sequence"/>
</dbReference>
<dbReference type="EMBL" id="KN833705">
    <property type="protein sequence ID" value="KIK25797.1"/>
    <property type="molecule type" value="Genomic_DNA"/>
</dbReference>
<evidence type="ECO:0000313" key="2">
    <source>
        <dbReference type="Proteomes" id="UP000054018"/>
    </source>
</evidence>
<dbReference type="HOGENOM" id="CLU_2062397_0_0_1"/>
<gene>
    <name evidence="1" type="ORF">PISMIDRAFT_640864</name>
</gene>
<name>A0A0C9ZU56_9AGAM</name>
<accession>A0A0C9ZU56</accession>